<dbReference type="InterPro" id="IPR050942">
    <property type="entry name" value="F-box_BR-signaling"/>
</dbReference>
<feature type="domain" description="KIB1-4 beta-propeller" evidence="1">
    <location>
        <begin position="81"/>
        <end position="294"/>
    </location>
</feature>
<dbReference type="Pfam" id="PF03478">
    <property type="entry name" value="Beta-prop_KIB1-4"/>
    <property type="match status" value="1"/>
</dbReference>
<evidence type="ECO:0000313" key="3">
    <source>
        <dbReference type="EMBL" id="PHT95826.1"/>
    </source>
</evidence>
<evidence type="ECO:0000259" key="2">
    <source>
        <dbReference type="Pfam" id="PF12937"/>
    </source>
</evidence>
<protein>
    <recommendedName>
        <fullName evidence="5">F-box domain-containing protein</fullName>
    </recommendedName>
</protein>
<dbReference type="OMA" id="QREIVIF"/>
<dbReference type="PANTHER" id="PTHR44259:SF107">
    <property type="entry name" value="F-BOX PROTEIN SKIP23-LIKE"/>
    <property type="match status" value="1"/>
</dbReference>
<name>A0A1U8ESK8_CAPAN</name>
<evidence type="ECO:0000259" key="1">
    <source>
        <dbReference type="Pfam" id="PF03478"/>
    </source>
</evidence>
<dbReference type="AlphaFoldDB" id="A0A1U8ESK8"/>
<dbReference type="Gene3D" id="1.20.1280.50">
    <property type="match status" value="1"/>
</dbReference>
<comment type="caution">
    <text evidence="3">The sequence shown here is derived from an EMBL/GenBank/DDBJ whole genome shotgun (WGS) entry which is preliminary data.</text>
</comment>
<dbReference type="STRING" id="4072.A0A1U8ESK8"/>
<dbReference type="InterPro" id="IPR036047">
    <property type="entry name" value="F-box-like_dom_sf"/>
</dbReference>
<dbReference type="OrthoDB" id="1271311at2759"/>
<dbReference type="PANTHER" id="PTHR44259">
    <property type="entry name" value="OS07G0183000 PROTEIN-RELATED"/>
    <property type="match status" value="1"/>
</dbReference>
<evidence type="ECO:0000313" key="4">
    <source>
        <dbReference type="Proteomes" id="UP000222542"/>
    </source>
</evidence>
<dbReference type="Gramene" id="PHT95826">
    <property type="protein sequence ID" value="PHT95826"/>
    <property type="gene ID" value="T459_03708"/>
</dbReference>
<proteinExistence type="predicted"/>
<dbReference type="InterPro" id="IPR001810">
    <property type="entry name" value="F-box_dom"/>
</dbReference>
<dbReference type="Proteomes" id="UP000222542">
    <property type="component" value="Unassembled WGS sequence"/>
</dbReference>
<dbReference type="SUPFAM" id="SSF81383">
    <property type="entry name" value="F-box domain"/>
    <property type="match status" value="1"/>
</dbReference>
<dbReference type="Pfam" id="PF12937">
    <property type="entry name" value="F-box-like"/>
    <property type="match status" value="1"/>
</dbReference>
<reference evidence="3 4" key="2">
    <citation type="journal article" date="2017" name="Genome Biol.">
        <title>New reference genome sequences of hot pepper reveal the massive evolution of plant disease-resistance genes by retroduplication.</title>
        <authorList>
            <person name="Kim S."/>
            <person name="Park J."/>
            <person name="Yeom S.I."/>
            <person name="Kim Y.M."/>
            <person name="Seo E."/>
            <person name="Kim K.T."/>
            <person name="Kim M.S."/>
            <person name="Lee J.M."/>
            <person name="Cheong K."/>
            <person name="Shin H.S."/>
            <person name="Kim S.B."/>
            <person name="Han K."/>
            <person name="Lee J."/>
            <person name="Park M."/>
            <person name="Lee H.A."/>
            <person name="Lee H.Y."/>
            <person name="Lee Y."/>
            <person name="Oh S."/>
            <person name="Lee J.H."/>
            <person name="Choi E."/>
            <person name="Choi E."/>
            <person name="Lee S.E."/>
            <person name="Jeon J."/>
            <person name="Kim H."/>
            <person name="Choi G."/>
            <person name="Song H."/>
            <person name="Lee J."/>
            <person name="Lee S.C."/>
            <person name="Kwon J.K."/>
            <person name="Lee H.Y."/>
            <person name="Koo N."/>
            <person name="Hong Y."/>
            <person name="Kim R.W."/>
            <person name="Kang W.H."/>
            <person name="Huh J.H."/>
            <person name="Kang B.C."/>
            <person name="Yang T.J."/>
            <person name="Lee Y.H."/>
            <person name="Bennetzen J.L."/>
            <person name="Choi D."/>
        </authorList>
    </citation>
    <scope>NUCLEOTIDE SEQUENCE [LARGE SCALE GENOMIC DNA]</scope>
    <source>
        <strain evidence="4">cv. CM334</strain>
    </source>
</reference>
<evidence type="ECO:0008006" key="5">
    <source>
        <dbReference type="Google" id="ProtNLM"/>
    </source>
</evidence>
<feature type="domain" description="F-box" evidence="2">
    <location>
        <begin position="23"/>
        <end position="57"/>
    </location>
</feature>
<accession>A0A1U8ESK8</accession>
<dbReference type="InterPro" id="IPR005174">
    <property type="entry name" value="KIB1-4_b-propeller"/>
</dbReference>
<gene>
    <name evidence="3" type="ORF">T459_03708</name>
</gene>
<organism evidence="3 4">
    <name type="scientific">Capsicum annuum</name>
    <name type="common">Capsicum pepper</name>
    <dbReference type="NCBI Taxonomy" id="4072"/>
    <lineage>
        <taxon>Eukaryota</taxon>
        <taxon>Viridiplantae</taxon>
        <taxon>Streptophyta</taxon>
        <taxon>Embryophyta</taxon>
        <taxon>Tracheophyta</taxon>
        <taxon>Spermatophyta</taxon>
        <taxon>Magnoliopsida</taxon>
        <taxon>eudicotyledons</taxon>
        <taxon>Gunneridae</taxon>
        <taxon>Pentapetalae</taxon>
        <taxon>asterids</taxon>
        <taxon>lamiids</taxon>
        <taxon>Solanales</taxon>
        <taxon>Solanaceae</taxon>
        <taxon>Solanoideae</taxon>
        <taxon>Capsiceae</taxon>
        <taxon>Capsicum</taxon>
    </lineage>
</organism>
<dbReference type="CDD" id="cd09917">
    <property type="entry name" value="F-box_SF"/>
    <property type="match status" value="1"/>
</dbReference>
<dbReference type="EMBL" id="AYRZ02000001">
    <property type="protein sequence ID" value="PHT95826.1"/>
    <property type="molecule type" value="Genomic_DNA"/>
</dbReference>
<reference evidence="3 4" key="1">
    <citation type="journal article" date="2014" name="Nat. Genet.">
        <title>Genome sequence of the hot pepper provides insights into the evolution of pungency in Capsicum species.</title>
        <authorList>
            <person name="Kim S."/>
            <person name="Park M."/>
            <person name="Yeom S.I."/>
            <person name="Kim Y.M."/>
            <person name="Lee J.M."/>
            <person name="Lee H.A."/>
            <person name="Seo E."/>
            <person name="Choi J."/>
            <person name="Cheong K."/>
            <person name="Kim K.T."/>
            <person name="Jung K."/>
            <person name="Lee G.W."/>
            <person name="Oh S.K."/>
            <person name="Bae C."/>
            <person name="Kim S.B."/>
            <person name="Lee H.Y."/>
            <person name="Kim S.Y."/>
            <person name="Kim M.S."/>
            <person name="Kang B.C."/>
            <person name="Jo Y.D."/>
            <person name="Yang H.B."/>
            <person name="Jeong H.J."/>
            <person name="Kang W.H."/>
            <person name="Kwon J.K."/>
            <person name="Shin C."/>
            <person name="Lim J.Y."/>
            <person name="Park J.H."/>
            <person name="Huh J.H."/>
            <person name="Kim J.S."/>
            <person name="Kim B.D."/>
            <person name="Cohen O."/>
            <person name="Paran I."/>
            <person name="Suh M.C."/>
            <person name="Lee S.B."/>
            <person name="Kim Y.K."/>
            <person name="Shin Y."/>
            <person name="Noh S.J."/>
            <person name="Park J."/>
            <person name="Seo Y.S."/>
            <person name="Kwon S.Y."/>
            <person name="Kim H.A."/>
            <person name="Park J.M."/>
            <person name="Kim H.J."/>
            <person name="Choi S.B."/>
            <person name="Bosland P.W."/>
            <person name="Reeves G."/>
            <person name="Jo S.H."/>
            <person name="Lee B.W."/>
            <person name="Cho H.T."/>
            <person name="Choi H.S."/>
            <person name="Lee M.S."/>
            <person name="Yu Y."/>
            <person name="Do Choi Y."/>
            <person name="Park B.S."/>
            <person name="van Deynze A."/>
            <person name="Ashrafi H."/>
            <person name="Hill T."/>
            <person name="Kim W.T."/>
            <person name="Pai H.S."/>
            <person name="Ahn H.K."/>
            <person name="Yeam I."/>
            <person name="Giovannoni J.J."/>
            <person name="Rose J.K."/>
            <person name="Sorensen I."/>
            <person name="Lee S.J."/>
            <person name="Kim R.W."/>
            <person name="Choi I.Y."/>
            <person name="Choi B.S."/>
            <person name="Lim J.S."/>
            <person name="Lee Y.H."/>
            <person name="Choi D."/>
        </authorList>
    </citation>
    <scope>NUCLEOTIDE SEQUENCE [LARGE SCALE GENOMIC DNA]</scope>
    <source>
        <strain evidence="4">cv. CM334</strain>
    </source>
</reference>
<keyword evidence="4" id="KW-1185">Reference proteome</keyword>
<sequence>MRFSEQILANSFGVCTAMSTADWSKLPVELLGLISSRLHFAEDCVRFGAVCKSWRISILQHGNYSCSFLPWLMRPQTKHESLRRFYSPFNGKGFRDSFVCKVILSASPCSSDCVIFAIYADNWKMAFVKPGDVSWTPLSCIHGHVDDAMCHDGKFYAIDTFGEILIWDLAGSFLKRIAFTPSRGMDNLVYVTTYLVELEGQIYAIMRLLFDTRITDTPCLTTWCFEIYKLDICNEKWEEVKSLGDWSIFVGSNHSFSISCSTYPECESNCIYFTDDFSGVYYKAVFSYDIGVYNVQNDRVQSLPQEDISDFAFSLPLWIIPSLS</sequence>